<proteinExistence type="inferred from homology"/>
<organism evidence="7 8">
    <name type="scientific">Deinococcus roseus</name>
    <dbReference type="NCBI Taxonomy" id="392414"/>
    <lineage>
        <taxon>Bacteria</taxon>
        <taxon>Thermotogati</taxon>
        <taxon>Deinococcota</taxon>
        <taxon>Deinococci</taxon>
        <taxon>Deinococcales</taxon>
        <taxon>Deinococcaceae</taxon>
        <taxon>Deinococcus</taxon>
    </lineage>
</organism>
<name>A0ABQ2DBZ6_9DEIO</name>
<dbReference type="InterPro" id="IPR027417">
    <property type="entry name" value="P-loop_NTPase"/>
</dbReference>
<gene>
    <name evidence="7" type="ORF">GCM10008938_41850</name>
</gene>
<keyword evidence="3" id="KW-0547">Nucleotide-binding</keyword>
<dbReference type="SUPFAM" id="SSF52540">
    <property type="entry name" value="P-loop containing nucleoside triphosphate hydrolases"/>
    <property type="match status" value="1"/>
</dbReference>
<dbReference type="InterPro" id="IPR003439">
    <property type="entry name" value="ABC_transporter-like_ATP-bd"/>
</dbReference>
<dbReference type="Pfam" id="PF00005">
    <property type="entry name" value="ABC_tran"/>
    <property type="match status" value="1"/>
</dbReference>
<dbReference type="InterPro" id="IPR017871">
    <property type="entry name" value="ABC_transporter-like_CS"/>
</dbReference>
<dbReference type="RefSeq" id="WP_189006417.1">
    <property type="nucleotide sequence ID" value="NZ_BMOD01000023.1"/>
</dbReference>
<dbReference type="Proteomes" id="UP000632222">
    <property type="component" value="Unassembled WGS sequence"/>
</dbReference>
<evidence type="ECO:0000313" key="8">
    <source>
        <dbReference type="Proteomes" id="UP000632222"/>
    </source>
</evidence>
<dbReference type="InterPro" id="IPR052156">
    <property type="entry name" value="BCAA_Transport_ATP-bd_LivF"/>
</dbReference>
<dbReference type="EMBL" id="BMOD01000023">
    <property type="protein sequence ID" value="GGJ51507.1"/>
    <property type="molecule type" value="Genomic_DNA"/>
</dbReference>
<evidence type="ECO:0000256" key="4">
    <source>
        <dbReference type="ARBA" id="ARBA00022840"/>
    </source>
</evidence>
<evidence type="ECO:0000256" key="2">
    <source>
        <dbReference type="ARBA" id="ARBA00022448"/>
    </source>
</evidence>
<evidence type="ECO:0000313" key="7">
    <source>
        <dbReference type="EMBL" id="GGJ51507.1"/>
    </source>
</evidence>
<keyword evidence="8" id="KW-1185">Reference proteome</keyword>
<keyword evidence="2" id="KW-0813">Transport</keyword>
<dbReference type="PROSITE" id="PS00211">
    <property type="entry name" value="ABC_TRANSPORTER_1"/>
    <property type="match status" value="1"/>
</dbReference>
<dbReference type="PANTHER" id="PTHR43820:SF4">
    <property type="entry name" value="HIGH-AFFINITY BRANCHED-CHAIN AMINO ACID TRANSPORT ATP-BINDING PROTEIN LIVF"/>
    <property type="match status" value="1"/>
</dbReference>
<dbReference type="SMART" id="SM00382">
    <property type="entry name" value="AAA"/>
    <property type="match status" value="1"/>
</dbReference>
<dbReference type="CDD" id="cd03224">
    <property type="entry name" value="ABC_TM1139_LivF_branched"/>
    <property type="match status" value="1"/>
</dbReference>
<keyword evidence="5" id="KW-0029">Amino-acid transport</keyword>
<evidence type="ECO:0000256" key="3">
    <source>
        <dbReference type="ARBA" id="ARBA00022741"/>
    </source>
</evidence>
<sequence length="236" mass="25456">MKLELRSLQAAYGKVQVLWDVSLSVEEGQFVALIGANGAGKTTTLRAVSGLMPLKGGRILLQGQDISRMPSAQRVQQGLGHVPEGRQLFPGMTVLENLELGAQVRTASWQVKDQTLGTVFDLFPRLAERQGQLSGTLSGGEQQMVAIGRAMMALPRVLLVDEPSLGLSPLLTGVVFKALKEINKQGVGVLLVEQNVRQSLQLADQAYVLENGQVVREGSGQALLEDPEVQRAYLAF</sequence>
<accession>A0ABQ2DBZ6</accession>
<evidence type="ECO:0000259" key="6">
    <source>
        <dbReference type="PROSITE" id="PS50893"/>
    </source>
</evidence>
<dbReference type="InterPro" id="IPR003593">
    <property type="entry name" value="AAA+_ATPase"/>
</dbReference>
<evidence type="ECO:0000256" key="1">
    <source>
        <dbReference type="ARBA" id="ARBA00005417"/>
    </source>
</evidence>
<dbReference type="Gene3D" id="3.40.50.300">
    <property type="entry name" value="P-loop containing nucleotide triphosphate hydrolases"/>
    <property type="match status" value="1"/>
</dbReference>
<protein>
    <submittedName>
        <fullName evidence="7">ABC transporter ATP-binding protein</fullName>
    </submittedName>
</protein>
<dbReference type="PANTHER" id="PTHR43820">
    <property type="entry name" value="HIGH-AFFINITY BRANCHED-CHAIN AMINO ACID TRANSPORT ATP-BINDING PROTEIN LIVF"/>
    <property type="match status" value="1"/>
</dbReference>
<dbReference type="PROSITE" id="PS50893">
    <property type="entry name" value="ABC_TRANSPORTER_2"/>
    <property type="match status" value="1"/>
</dbReference>
<reference evidence="8" key="1">
    <citation type="journal article" date="2019" name="Int. J. Syst. Evol. Microbiol.">
        <title>The Global Catalogue of Microorganisms (GCM) 10K type strain sequencing project: providing services to taxonomists for standard genome sequencing and annotation.</title>
        <authorList>
            <consortium name="The Broad Institute Genomics Platform"/>
            <consortium name="The Broad Institute Genome Sequencing Center for Infectious Disease"/>
            <person name="Wu L."/>
            <person name="Ma J."/>
        </authorList>
    </citation>
    <scope>NUCLEOTIDE SEQUENCE [LARGE SCALE GENOMIC DNA]</scope>
    <source>
        <strain evidence="8">JCM 14370</strain>
    </source>
</reference>
<keyword evidence="4 7" id="KW-0067">ATP-binding</keyword>
<evidence type="ECO:0000256" key="5">
    <source>
        <dbReference type="ARBA" id="ARBA00022970"/>
    </source>
</evidence>
<comment type="caution">
    <text evidence="7">The sequence shown here is derived from an EMBL/GenBank/DDBJ whole genome shotgun (WGS) entry which is preliminary data.</text>
</comment>
<dbReference type="GO" id="GO:0005524">
    <property type="term" value="F:ATP binding"/>
    <property type="evidence" value="ECO:0007669"/>
    <property type="project" value="UniProtKB-KW"/>
</dbReference>
<comment type="similarity">
    <text evidence="1">Belongs to the ABC transporter superfamily.</text>
</comment>
<feature type="domain" description="ABC transporter" evidence="6">
    <location>
        <begin position="3"/>
        <end position="236"/>
    </location>
</feature>